<accession>A2SQ52</accession>
<dbReference type="Pfam" id="PF00988">
    <property type="entry name" value="CPSase_sm_chain"/>
    <property type="match status" value="1"/>
</dbReference>
<sequence>MWYKIMKAVLGLEDGTIITGTGFGVEGCASGELVVTLVSTGYMEALSDPSVAGQLLMFGYPLVGNYGANKDQLQHDKVHAAGTIVRELCVHPKHQPTLGEFFEDNGLIGIEGVDTRMLTIKLREQGVMRATLITGSDDGYKAVTMAQTAPVQETRELIPGVTCKAPYHIEGKGKKIAVLDLGCRKSVFTSLKNRGADIYVYPYGTPADVIMADKPSALFLTNGPGYPFAAPKAISCVKDILGTIPVQGICMGAEIIAAALGGQVEKLKLGHRGASQPVKFSDGTVAVTFQGHGYAVVADSLPEGCEVNCVNANDGTVEGFVNNDLGVYCVQFHPEHDGIYDGVEKPIYDIMYRGIPDA</sequence>
<evidence type="ECO:0000313" key="14">
    <source>
        <dbReference type="Proteomes" id="UP000000365"/>
    </source>
</evidence>
<feature type="domain" description="Carbamoyl-phosphate synthase small subunit N-terminal" evidence="12">
    <location>
        <begin position="6"/>
        <end position="133"/>
    </location>
</feature>
<evidence type="ECO:0000256" key="6">
    <source>
        <dbReference type="ARBA" id="ARBA00022741"/>
    </source>
</evidence>
<name>A2SQ52_METLZ</name>
<dbReference type="GO" id="GO:0006221">
    <property type="term" value="P:pyrimidine nucleotide biosynthetic process"/>
    <property type="evidence" value="ECO:0007669"/>
    <property type="project" value="UniProtKB-KW"/>
</dbReference>
<keyword evidence="6" id="KW-0547">Nucleotide-binding</keyword>
<evidence type="ECO:0000256" key="4">
    <source>
        <dbReference type="ARBA" id="ARBA00022571"/>
    </source>
</evidence>
<evidence type="ECO:0000259" key="12">
    <source>
        <dbReference type="SMART" id="SM01097"/>
    </source>
</evidence>
<keyword evidence="4" id="KW-0055">Arginine biosynthesis</keyword>
<dbReference type="InterPro" id="IPR036480">
    <property type="entry name" value="CarbP_synth_ssu_N_sf"/>
</dbReference>
<evidence type="ECO:0000256" key="2">
    <source>
        <dbReference type="ARBA" id="ARBA00007800"/>
    </source>
</evidence>
<dbReference type="NCBIfam" id="TIGR01368">
    <property type="entry name" value="CPSaseIIsmall"/>
    <property type="match status" value="1"/>
</dbReference>
<dbReference type="PRINTS" id="PR00096">
    <property type="entry name" value="GATASE"/>
</dbReference>
<dbReference type="STRING" id="410358.Mlab_0282"/>
<evidence type="ECO:0000256" key="3">
    <source>
        <dbReference type="ARBA" id="ARBA00012738"/>
    </source>
</evidence>
<dbReference type="PROSITE" id="PS51273">
    <property type="entry name" value="GATASE_TYPE_1"/>
    <property type="match status" value="1"/>
</dbReference>
<keyword evidence="5" id="KW-0436">Ligase</keyword>
<keyword evidence="14" id="KW-1185">Reference proteome</keyword>
<dbReference type="PRINTS" id="PR00099">
    <property type="entry name" value="CPSGATASE"/>
</dbReference>
<reference evidence="13 14" key="1">
    <citation type="journal article" date="2009" name="Stand. Genomic Sci.">
        <title>Complete genome sequence of Methanocorpusculum labreanum type strain Z.</title>
        <authorList>
            <person name="Anderson I.J."/>
            <person name="Sieprawska-Lupa M."/>
            <person name="Goltsman E."/>
            <person name="Lapidus A."/>
            <person name="Copeland A."/>
            <person name="Glavina Del Rio T."/>
            <person name="Tice H."/>
            <person name="Dalin E."/>
            <person name="Barry K."/>
            <person name="Pitluck S."/>
            <person name="Hauser L."/>
            <person name="Land M."/>
            <person name="Lucas S."/>
            <person name="Richardson P."/>
            <person name="Whitman W.B."/>
            <person name="Kyrpides N.C."/>
        </authorList>
    </citation>
    <scope>NUCLEOTIDE SEQUENCE [LARGE SCALE GENOMIC DNA]</scope>
    <source>
        <strain evidence="14">ATCC 43576 / DSM 4855 / Z</strain>
    </source>
</reference>
<comment type="catalytic activity">
    <reaction evidence="11">
        <text>hydrogencarbonate + L-glutamine + 2 ATP + H2O = carbamoyl phosphate + L-glutamate + 2 ADP + phosphate + 2 H(+)</text>
        <dbReference type="Rhea" id="RHEA:18633"/>
        <dbReference type="ChEBI" id="CHEBI:15377"/>
        <dbReference type="ChEBI" id="CHEBI:15378"/>
        <dbReference type="ChEBI" id="CHEBI:17544"/>
        <dbReference type="ChEBI" id="CHEBI:29985"/>
        <dbReference type="ChEBI" id="CHEBI:30616"/>
        <dbReference type="ChEBI" id="CHEBI:43474"/>
        <dbReference type="ChEBI" id="CHEBI:58228"/>
        <dbReference type="ChEBI" id="CHEBI:58359"/>
        <dbReference type="ChEBI" id="CHEBI:456216"/>
        <dbReference type="EC" id="6.3.5.5"/>
    </reaction>
</comment>
<protein>
    <recommendedName>
        <fullName evidence="3">carbamoyl-phosphate synthase (glutamine-hydrolyzing)</fullName>
        <ecNumber evidence="3">6.3.5.5</ecNumber>
    </recommendedName>
    <alternativeName>
        <fullName evidence="10">Arginine-specific carbamoyl phosphate synthetase, glutamine chain</fullName>
    </alternativeName>
</protein>
<dbReference type="SMART" id="SM01097">
    <property type="entry name" value="CPSase_sm_chain"/>
    <property type="match status" value="1"/>
</dbReference>
<dbReference type="PRINTS" id="PR00097">
    <property type="entry name" value="ANTSNTHASEII"/>
</dbReference>
<dbReference type="Proteomes" id="UP000000365">
    <property type="component" value="Chromosome"/>
</dbReference>
<dbReference type="InterPro" id="IPR002474">
    <property type="entry name" value="CarbamoylP_synth_ssu_N"/>
</dbReference>
<dbReference type="GO" id="GO:0006207">
    <property type="term" value="P:'de novo' pyrimidine nucleobase biosynthetic process"/>
    <property type="evidence" value="ECO:0007669"/>
    <property type="project" value="InterPro"/>
</dbReference>
<dbReference type="AlphaFoldDB" id="A2SQ52"/>
<dbReference type="Pfam" id="PF00117">
    <property type="entry name" value="GATase"/>
    <property type="match status" value="1"/>
</dbReference>
<dbReference type="InterPro" id="IPR050472">
    <property type="entry name" value="Anth_synth/Amidotransfase"/>
</dbReference>
<keyword evidence="8" id="KW-0315">Glutamine amidotransferase</keyword>
<dbReference type="CDD" id="cd01744">
    <property type="entry name" value="GATase1_CPSase"/>
    <property type="match status" value="1"/>
</dbReference>
<dbReference type="NCBIfam" id="NF009475">
    <property type="entry name" value="PRK12838.1"/>
    <property type="match status" value="1"/>
</dbReference>
<dbReference type="SUPFAM" id="SSF52021">
    <property type="entry name" value="Carbamoyl phosphate synthetase, small subunit N-terminal domain"/>
    <property type="match status" value="1"/>
</dbReference>
<evidence type="ECO:0000313" key="13">
    <source>
        <dbReference type="EMBL" id="ABN06458.1"/>
    </source>
</evidence>
<dbReference type="EMBL" id="CP000559">
    <property type="protein sequence ID" value="ABN06458.1"/>
    <property type="molecule type" value="Genomic_DNA"/>
</dbReference>
<dbReference type="GO" id="GO:0005524">
    <property type="term" value="F:ATP binding"/>
    <property type="evidence" value="ECO:0007669"/>
    <property type="project" value="UniProtKB-KW"/>
</dbReference>
<dbReference type="GO" id="GO:0006541">
    <property type="term" value="P:glutamine metabolic process"/>
    <property type="evidence" value="ECO:0007669"/>
    <property type="project" value="InterPro"/>
</dbReference>
<evidence type="ECO:0000256" key="11">
    <source>
        <dbReference type="ARBA" id="ARBA00048816"/>
    </source>
</evidence>
<comment type="pathway">
    <text evidence="1">Amino-acid biosynthesis; L-arginine biosynthesis; carbamoyl phosphate from bicarbonate: step 1/1.</text>
</comment>
<organism evidence="13 14">
    <name type="scientific">Methanocorpusculum labreanum (strain ATCC 43576 / DSM 4855 / Z)</name>
    <dbReference type="NCBI Taxonomy" id="410358"/>
    <lineage>
        <taxon>Archaea</taxon>
        <taxon>Methanobacteriati</taxon>
        <taxon>Methanobacteriota</taxon>
        <taxon>Stenosarchaea group</taxon>
        <taxon>Methanomicrobia</taxon>
        <taxon>Methanomicrobiales</taxon>
        <taxon>Methanocorpusculaceae</taxon>
        <taxon>Methanocorpusculum</taxon>
    </lineage>
</organism>
<dbReference type="KEGG" id="mla:Mlab_0282"/>
<dbReference type="HOGENOM" id="CLU_035901_2_1_2"/>
<dbReference type="EC" id="6.3.5.5" evidence="3"/>
<evidence type="ECO:0000256" key="1">
    <source>
        <dbReference type="ARBA" id="ARBA00005077"/>
    </source>
</evidence>
<dbReference type="PANTHER" id="PTHR43418:SF7">
    <property type="entry name" value="CARBAMOYL-PHOSPHATE SYNTHASE SMALL CHAIN"/>
    <property type="match status" value="1"/>
</dbReference>
<keyword evidence="7" id="KW-0067">ATP-binding</keyword>
<dbReference type="Gene3D" id="3.40.50.880">
    <property type="match status" value="1"/>
</dbReference>
<dbReference type="PANTHER" id="PTHR43418">
    <property type="entry name" value="MULTIFUNCTIONAL TRYPTOPHAN BIOSYNTHESIS PROTEIN-RELATED"/>
    <property type="match status" value="1"/>
</dbReference>
<dbReference type="GO" id="GO:0004088">
    <property type="term" value="F:carbamoyl-phosphate synthase (glutamine-hydrolyzing) activity"/>
    <property type="evidence" value="ECO:0007669"/>
    <property type="project" value="UniProtKB-EC"/>
</dbReference>
<evidence type="ECO:0000256" key="8">
    <source>
        <dbReference type="ARBA" id="ARBA00022962"/>
    </source>
</evidence>
<gene>
    <name evidence="13" type="ordered locus">Mlab_0282</name>
</gene>
<evidence type="ECO:0000256" key="7">
    <source>
        <dbReference type="ARBA" id="ARBA00022840"/>
    </source>
</evidence>
<dbReference type="eggNOG" id="arCOG00064">
    <property type="taxonomic scope" value="Archaea"/>
</dbReference>
<keyword evidence="9" id="KW-0665">Pyrimidine biosynthesis</keyword>
<evidence type="ECO:0000256" key="9">
    <source>
        <dbReference type="ARBA" id="ARBA00022975"/>
    </source>
</evidence>
<dbReference type="InterPro" id="IPR029062">
    <property type="entry name" value="Class_I_gatase-like"/>
</dbReference>
<dbReference type="InterPro" id="IPR017926">
    <property type="entry name" value="GATASE"/>
</dbReference>
<dbReference type="SUPFAM" id="SSF52317">
    <property type="entry name" value="Class I glutamine amidotransferase-like"/>
    <property type="match status" value="1"/>
</dbReference>
<dbReference type="InterPro" id="IPR035686">
    <property type="entry name" value="CPSase_GATase1"/>
</dbReference>
<evidence type="ECO:0000256" key="5">
    <source>
        <dbReference type="ARBA" id="ARBA00022598"/>
    </source>
</evidence>
<comment type="similarity">
    <text evidence="2">Belongs to the CarA family.</text>
</comment>
<dbReference type="Gene3D" id="3.50.30.20">
    <property type="entry name" value="Carbamoyl-phosphate synthase small subunit, N-terminal domain"/>
    <property type="match status" value="1"/>
</dbReference>
<proteinExistence type="inferred from homology"/>
<dbReference type="GO" id="GO:0006526">
    <property type="term" value="P:L-arginine biosynthetic process"/>
    <property type="evidence" value="ECO:0007669"/>
    <property type="project" value="UniProtKB-KW"/>
</dbReference>
<keyword evidence="4" id="KW-0028">Amino-acid biosynthesis</keyword>
<evidence type="ECO:0000256" key="10">
    <source>
        <dbReference type="ARBA" id="ARBA00044340"/>
    </source>
</evidence>
<dbReference type="InterPro" id="IPR006274">
    <property type="entry name" value="CarbamoylP_synth_ssu"/>
</dbReference>